<dbReference type="RefSeq" id="WP_091582584.1">
    <property type="nucleotide sequence ID" value="NZ_FNDU01000003.1"/>
</dbReference>
<comment type="similarity">
    <text evidence="5">Belongs to the class-III pyridoxal-phosphate-dependent aminotransferase family.</text>
</comment>
<evidence type="ECO:0000256" key="4">
    <source>
        <dbReference type="ARBA" id="ARBA00022898"/>
    </source>
</evidence>
<dbReference type="SUPFAM" id="SSF53383">
    <property type="entry name" value="PLP-dependent transferases"/>
    <property type="match status" value="1"/>
</dbReference>
<dbReference type="InterPro" id="IPR005814">
    <property type="entry name" value="Aminotrans_3"/>
</dbReference>
<proteinExistence type="inferred from homology"/>
<sequence length="404" mass="44894">MNWMELDQEYMMPTYNRLPITVAKGEGNYIIDENGKEYLDLFTGLAVNILGHSHPYLMKKLEEQQKQFLHVSNFFLNKPAITLAHRLIEHSVQGKVYFGNSGAEATEAAVKLIHKWTASQEETRQGIVVLKNSFHGRTLGVIRLTRQPGIYQDYPAADYPVYETEAEDLEALEEILKYKKPAALLMEPVLGSGGIMPLSKNFLQEAEKLCRHYNVLLCMDEIQTGMGRTGTLFAYQHAGVEPDIILFAKGIGGGLPLGGLIAKTGLDELFQPGDHGTTFGPSPLSAALGNAVLDVLMEQNGLEDGRENAKYLLRRLEDLQIRSDNKIKEIRGAGMMLGVLLDASGEEVKNLQQQLLKRGFMVNITQGTIIRLLPPLTLKKEETDAFILALEEELAARRGGVRTT</sequence>
<dbReference type="Pfam" id="PF00202">
    <property type="entry name" value="Aminotran_3"/>
    <property type="match status" value="1"/>
</dbReference>
<keyword evidence="2 6" id="KW-0032">Aminotransferase</keyword>
<protein>
    <submittedName>
        <fullName evidence="6">Acetylornithine aminotransferase</fullName>
    </submittedName>
</protein>
<evidence type="ECO:0000313" key="6">
    <source>
        <dbReference type="EMBL" id="SDH88114.1"/>
    </source>
</evidence>
<keyword evidence="3 6" id="KW-0808">Transferase</keyword>
<evidence type="ECO:0000256" key="1">
    <source>
        <dbReference type="ARBA" id="ARBA00001933"/>
    </source>
</evidence>
<dbReference type="AlphaFoldDB" id="A0A1G8G139"/>
<dbReference type="PANTHER" id="PTHR11986:SF79">
    <property type="entry name" value="ACETYLORNITHINE AMINOTRANSFERASE, MITOCHONDRIAL"/>
    <property type="match status" value="1"/>
</dbReference>
<gene>
    <name evidence="6" type="ORF">SAMN05216352_103178</name>
</gene>
<dbReference type="FunFam" id="3.40.640.10:FF:000004">
    <property type="entry name" value="Acetylornithine aminotransferase"/>
    <property type="match status" value="1"/>
</dbReference>
<organism evidence="6 7">
    <name type="scientific">Alteribacillus bidgolensis</name>
    <dbReference type="NCBI Taxonomy" id="930129"/>
    <lineage>
        <taxon>Bacteria</taxon>
        <taxon>Bacillati</taxon>
        <taxon>Bacillota</taxon>
        <taxon>Bacilli</taxon>
        <taxon>Bacillales</taxon>
        <taxon>Bacillaceae</taxon>
        <taxon>Alteribacillus</taxon>
    </lineage>
</organism>
<evidence type="ECO:0000256" key="2">
    <source>
        <dbReference type="ARBA" id="ARBA00022576"/>
    </source>
</evidence>
<keyword evidence="4 5" id="KW-0663">Pyridoxal phosphate</keyword>
<dbReference type="Gene3D" id="3.40.640.10">
    <property type="entry name" value="Type I PLP-dependent aspartate aminotransferase-like (Major domain)"/>
    <property type="match status" value="1"/>
</dbReference>
<reference evidence="6 7" key="1">
    <citation type="submission" date="2016-10" db="EMBL/GenBank/DDBJ databases">
        <authorList>
            <person name="de Groot N.N."/>
        </authorList>
    </citation>
    <scope>NUCLEOTIDE SEQUENCE [LARGE SCALE GENOMIC DNA]</scope>
    <source>
        <strain evidence="7">P4B,CCM 7963,CECT 7998,DSM 25260,IBRC-M 10614,KCTC 13821</strain>
    </source>
</reference>
<dbReference type="Proteomes" id="UP000199017">
    <property type="component" value="Unassembled WGS sequence"/>
</dbReference>
<dbReference type="GO" id="GO:0042802">
    <property type="term" value="F:identical protein binding"/>
    <property type="evidence" value="ECO:0007669"/>
    <property type="project" value="TreeGrafter"/>
</dbReference>
<accession>A0A1G8G139</accession>
<evidence type="ECO:0000256" key="5">
    <source>
        <dbReference type="RuleBase" id="RU003560"/>
    </source>
</evidence>
<evidence type="ECO:0000313" key="7">
    <source>
        <dbReference type="Proteomes" id="UP000199017"/>
    </source>
</evidence>
<dbReference type="InterPro" id="IPR015424">
    <property type="entry name" value="PyrdxlP-dep_Trfase"/>
</dbReference>
<comment type="cofactor">
    <cofactor evidence="1">
        <name>pyridoxal 5'-phosphate</name>
        <dbReference type="ChEBI" id="CHEBI:597326"/>
    </cofactor>
</comment>
<dbReference type="InterPro" id="IPR049704">
    <property type="entry name" value="Aminotrans_3_PPA_site"/>
</dbReference>
<evidence type="ECO:0000256" key="3">
    <source>
        <dbReference type="ARBA" id="ARBA00022679"/>
    </source>
</evidence>
<dbReference type="GO" id="GO:0030170">
    <property type="term" value="F:pyridoxal phosphate binding"/>
    <property type="evidence" value="ECO:0007669"/>
    <property type="project" value="InterPro"/>
</dbReference>
<dbReference type="InterPro" id="IPR050103">
    <property type="entry name" value="Class-III_PLP-dep_AT"/>
</dbReference>
<dbReference type="CDD" id="cd00610">
    <property type="entry name" value="OAT_like"/>
    <property type="match status" value="1"/>
</dbReference>
<dbReference type="GO" id="GO:0008483">
    <property type="term" value="F:transaminase activity"/>
    <property type="evidence" value="ECO:0007669"/>
    <property type="project" value="UniProtKB-KW"/>
</dbReference>
<dbReference type="PROSITE" id="PS00600">
    <property type="entry name" value="AA_TRANSFER_CLASS_3"/>
    <property type="match status" value="1"/>
</dbReference>
<keyword evidence="7" id="KW-1185">Reference proteome</keyword>
<dbReference type="NCBIfam" id="NF002325">
    <property type="entry name" value="PRK01278.1"/>
    <property type="match status" value="1"/>
</dbReference>
<dbReference type="InterPro" id="IPR015421">
    <property type="entry name" value="PyrdxlP-dep_Trfase_major"/>
</dbReference>
<dbReference type="EMBL" id="FNDU01000003">
    <property type="protein sequence ID" value="SDH88114.1"/>
    <property type="molecule type" value="Genomic_DNA"/>
</dbReference>
<dbReference type="PANTHER" id="PTHR11986">
    <property type="entry name" value="AMINOTRANSFERASE CLASS III"/>
    <property type="match status" value="1"/>
</dbReference>
<name>A0A1G8G139_9BACI</name>
<dbReference type="OrthoDB" id="9807885at2"/>
<dbReference type="InterPro" id="IPR015422">
    <property type="entry name" value="PyrdxlP-dep_Trfase_small"/>
</dbReference>
<dbReference type="PIRSF" id="PIRSF000521">
    <property type="entry name" value="Transaminase_4ab_Lys_Orn"/>
    <property type="match status" value="1"/>
</dbReference>
<dbReference type="Gene3D" id="3.90.1150.10">
    <property type="entry name" value="Aspartate Aminotransferase, domain 1"/>
    <property type="match status" value="1"/>
</dbReference>
<dbReference type="STRING" id="930129.SAMN05216352_103178"/>